<dbReference type="GO" id="GO:0005879">
    <property type="term" value="C:axonemal microtubule"/>
    <property type="evidence" value="ECO:0007669"/>
    <property type="project" value="TreeGrafter"/>
</dbReference>
<dbReference type="Proteomes" id="UP000325440">
    <property type="component" value="Unassembled WGS sequence"/>
</dbReference>
<keyword evidence="1" id="KW-0175">Coiled coil</keyword>
<feature type="coiled-coil region" evidence="1">
    <location>
        <begin position="217"/>
        <end position="244"/>
    </location>
</feature>
<evidence type="ECO:0000313" key="4">
    <source>
        <dbReference type="Proteomes" id="UP000325440"/>
    </source>
</evidence>
<feature type="region of interest" description="Disordered" evidence="2">
    <location>
        <begin position="15"/>
        <end position="39"/>
    </location>
</feature>
<dbReference type="EMBL" id="CABPRJ010001460">
    <property type="protein sequence ID" value="VVC38035.1"/>
    <property type="molecule type" value="Genomic_DNA"/>
</dbReference>
<gene>
    <name evidence="3" type="ORF">CINCED_3A011215</name>
</gene>
<evidence type="ECO:0000256" key="2">
    <source>
        <dbReference type="SAM" id="MobiDB-lite"/>
    </source>
</evidence>
<evidence type="ECO:0008006" key="5">
    <source>
        <dbReference type="Google" id="ProtNLM"/>
    </source>
</evidence>
<sequence length="360" mass="42864">MRENKMAFDLIIAQEQNSDAEQYRKNQMNEKQKNNELKKTKAELLLKELKERETNRRDEDVALFESDKMELQKITDEIEEYQKNIKAEARTAREKLQKVIADNQESTSRYNEIRRVEEQEEAMMTAIVAETKRTLAGMRRLKEIELMKAKQLALEAMRTKVAVWPKKESGWTETDMQNAVETKEKRYQDGLAEKKEWAKKRTDYMDDGKRLWVKETARQQRQLAQDHELEAKRLEREKRLLIEFAKLREKTQIETINQIRSQLDQQCNDKTAAVLADRQTDINHHKMIEQLWFEEDKEFVTYARNIIEKKKLDGNPIKPLLKTVNDYLKKNNLYIDQVNKVSKKQPKGSIYTSRIIQHTD</sequence>
<reference evidence="3 4" key="1">
    <citation type="submission" date="2019-08" db="EMBL/GenBank/DDBJ databases">
        <authorList>
            <person name="Alioto T."/>
            <person name="Alioto T."/>
            <person name="Gomez Garrido J."/>
        </authorList>
    </citation>
    <scope>NUCLEOTIDE SEQUENCE [LARGE SCALE GENOMIC DNA]</scope>
</reference>
<feature type="compositionally biased region" description="Basic and acidic residues" evidence="2">
    <location>
        <begin position="21"/>
        <end position="39"/>
    </location>
</feature>
<evidence type="ECO:0000256" key="1">
    <source>
        <dbReference type="SAM" id="Coils"/>
    </source>
</evidence>
<dbReference type="InterPro" id="IPR039986">
    <property type="entry name" value="CFAP210"/>
</dbReference>
<dbReference type="AlphaFoldDB" id="A0A5E4N268"/>
<accession>A0A5E4N268</accession>
<keyword evidence="4" id="KW-1185">Reference proteome</keyword>
<dbReference type="PANTHER" id="PTHR28663:SF1">
    <property type="entry name" value="CILIA- AND FLAGELLA- ASSOCIATED PROTEIN 210"/>
    <property type="match status" value="1"/>
</dbReference>
<dbReference type="PANTHER" id="PTHR28663">
    <property type="entry name" value="COILED-COIL DOMAIN-CONTAINING PROTEIN 173"/>
    <property type="match status" value="1"/>
</dbReference>
<protein>
    <recommendedName>
        <fullName evidence="5">Trichohyalin-plectin-homology domain-containing protein</fullName>
    </recommendedName>
</protein>
<evidence type="ECO:0000313" key="3">
    <source>
        <dbReference type="EMBL" id="VVC38035.1"/>
    </source>
</evidence>
<proteinExistence type="predicted"/>
<name>A0A5E4N268_9HEMI</name>
<organism evidence="3 4">
    <name type="scientific">Cinara cedri</name>
    <dbReference type="NCBI Taxonomy" id="506608"/>
    <lineage>
        <taxon>Eukaryota</taxon>
        <taxon>Metazoa</taxon>
        <taxon>Ecdysozoa</taxon>
        <taxon>Arthropoda</taxon>
        <taxon>Hexapoda</taxon>
        <taxon>Insecta</taxon>
        <taxon>Pterygota</taxon>
        <taxon>Neoptera</taxon>
        <taxon>Paraneoptera</taxon>
        <taxon>Hemiptera</taxon>
        <taxon>Sternorrhyncha</taxon>
        <taxon>Aphidomorpha</taxon>
        <taxon>Aphidoidea</taxon>
        <taxon>Aphididae</taxon>
        <taxon>Lachninae</taxon>
        <taxon>Cinara</taxon>
    </lineage>
</organism>
<dbReference type="OrthoDB" id="331765at2759"/>